<feature type="region of interest" description="Disordered" evidence="1">
    <location>
        <begin position="49"/>
        <end position="108"/>
    </location>
</feature>
<evidence type="ECO:0000313" key="3">
    <source>
        <dbReference type="EMBL" id="KAK3234755.1"/>
    </source>
</evidence>
<protein>
    <submittedName>
        <fullName evidence="3">Uncharacterized protein</fullName>
    </submittedName>
</protein>
<comment type="caution">
    <text evidence="3">The sequence shown here is derived from an EMBL/GenBank/DDBJ whole genome shotgun (WGS) entry which is preliminary data.</text>
</comment>
<feature type="region of interest" description="Disordered" evidence="1">
    <location>
        <begin position="348"/>
        <end position="398"/>
    </location>
</feature>
<gene>
    <name evidence="3" type="ORF">CYMTET_54998</name>
</gene>
<feature type="compositionally biased region" description="Pro residues" evidence="1">
    <location>
        <begin position="50"/>
        <end position="108"/>
    </location>
</feature>
<keyword evidence="2" id="KW-1133">Transmembrane helix</keyword>
<reference evidence="3 4" key="1">
    <citation type="journal article" date="2015" name="Genome Biol. Evol.">
        <title>Comparative Genomics of a Bacterivorous Green Alga Reveals Evolutionary Causalities and Consequences of Phago-Mixotrophic Mode of Nutrition.</title>
        <authorList>
            <person name="Burns J.A."/>
            <person name="Paasch A."/>
            <person name="Narechania A."/>
            <person name="Kim E."/>
        </authorList>
    </citation>
    <scope>NUCLEOTIDE SEQUENCE [LARGE SCALE GENOMIC DNA]</scope>
    <source>
        <strain evidence="3 4">PLY_AMNH</strain>
    </source>
</reference>
<feature type="region of interest" description="Disordered" evidence="1">
    <location>
        <begin position="456"/>
        <end position="477"/>
    </location>
</feature>
<sequence length="493" mass="52026">MIDFGITVAAEAQGLRALAAFRSSLLGDARSFPWLLLLTFLLFHEGCTSPTPPSSSPPPPLQTPPSSPSPQLSPTPSSPSPCLPSLPSFSPPRPISPPPSPSALPPLSTPQTLVHTAIPASAEVDVLHFTIHFDALQIEAFASSHFLTSFSSSYTAQIADAAGVPIRHVCILSVCTGRALVESSCNFAFTASTSRNATQDFIALLQEDPGSIFTDPDFVQYGNVSAHNIFLLNTTAPAPPGATPSSRLPPLLAPGGASSNMSVPTLRSGNGSDVSNFSSGDGAWPTGARAAEDGSDDDGGRIIVGGIVFTSVMLVFTIGILYRQYRMILYLGGRSSMNRDKAAERFQSRRGVTGVFPQSPPPSRISVPTEPEMGAWSALMGSQQQSPPSSSPPRSSVTTEAEIAAWSALLGAQQRIRLQPLENGNLDYLMMNPKQNSQEAPPASLVENIRNSHALPKHSPCSAINDPGNDLKKSPPVVITSENALKIPSEDFK</sequence>
<name>A0AAE0BF54_9CHLO</name>
<evidence type="ECO:0000256" key="1">
    <source>
        <dbReference type="SAM" id="MobiDB-lite"/>
    </source>
</evidence>
<feature type="region of interest" description="Disordered" evidence="1">
    <location>
        <begin position="268"/>
        <end position="295"/>
    </location>
</feature>
<dbReference type="EMBL" id="LGRX02035465">
    <property type="protein sequence ID" value="KAK3234755.1"/>
    <property type="molecule type" value="Genomic_DNA"/>
</dbReference>
<dbReference type="PANTHER" id="PTHR33472">
    <property type="entry name" value="OS01G0106600 PROTEIN"/>
    <property type="match status" value="1"/>
</dbReference>
<feature type="compositionally biased region" description="Low complexity" evidence="1">
    <location>
        <begin position="382"/>
        <end position="396"/>
    </location>
</feature>
<feature type="transmembrane region" description="Helical" evidence="2">
    <location>
        <begin position="302"/>
        <end position="322"/>
    </location>
</feature>
<evidence type="ECO:0000256" key="2">
    <source>
        <dbReference type="SAM" id="Phobius"/>
    </source>
</evidence>
<feature type="compositionally biased region" description="Polar residues" evidence="1">
    <location>
        <begin position="268"/>
        <end position="279"/>
    </location>
</feature>
<organism evidence="3 4">
    <name type="scientific">Cymbomonas tetramitiformis</name>
    <dbReference type="NCBI Taxonomy" id="36881"/>
    <lineage>
        <taxon>Eukaryota</taxon>
        <taxon>Viridiplantae</taxon>
        <taxon>Chlorophyta</taxon>
        <taxon>Pyramimonadophyceae</taxon>
        <taxon>Pyramimonadales</taxon>
        <taxon>Pyramimonadaceae</taxon>
        <taxon>Cymbomonas</taxon>
    </lineage>
</organism>
<keyword evidence="4" id="KW-1185">Reference proteome</keyword>
<dbReference type="AlphaFoldDB" id="A0AAE0BF54"/>
<accession>A0AAE0BF54</accession>
<keyword evidence="2" id="KW-0472">Membrane</keyword>
<evidence type="ECO:0000313" key="4">
    <source>
        <dbReference type="Proteomes" id="UP001190700"/>
    </source>
</evidence>
<dbReference type="PANTHER" id="PTHR33472:SF28">
    <property type="entry name" value="BROMO AND FHA DOMAIN-CONTAINING PROTEIN DDB_G0267958"/>
    <property type="match status" value="1"/>
</dbReference>
<keyword evidence="2" id="KW-0812">Transmembrane</keyword>
<proteinExistence type="predicted"/>
<dbReference type="Proteomes" id="UP001190700">
    <property type="component" value="Unassembled WGS sequence"/>
</dbReference>